<keyword evidence="3" id="KW-1185">Reference proteome</keyword>
<keyword evidence="1" id="KW-0472">Membrane</keyword>
<gene>
    <name evidence="2" type="ORF">BJX63DRAFT_306636</name>
</gene>
<sequence length="113" mass="12990">MVNLVLKYGVHEMHPLMQSLPLFWLRLSAIIYSSGLVPFFITKSFMLLTPEYILRLAYSYLHYLAAHSRMNLCRNDDGGQRHTVALTSSIRTKSLCNVISLANLPEQLHTHFL</sequence>
<evidence type="ECO:0000256" key="1">
    <source>
        <dbReference type="SAM" id="Phobius"/>
    </source>
</evidence>
<keyword evidence="1" id="KW-0812">Transmembrane</keyword>
<accession>A0ABR4H775</accession>
<evidence type="ECO:0000313" key="3">
    <source>
        <dbReference type="Proteomes" id="UP001610334"/>
    </source>
</evidence>
<evidence type="ECO:0000313" key="2">
    <source>
        <dbReference type="EMBL" id="KAL2810657.1"/>
    </source>
</evidence>
<name>A0ABR4H775_9EURO</name>
<organism evidence="2 3">
    <name type="scientific">Aspergillus granulosus</name>
    <dbReference type="NCBI Taxonomy" id="176169"/>
    <lineage>
        <taxon>Eukaryota</taxon>
        <taxon>Fungi</taxon>
        <taxon>Dikarya</taxon>
        <taxon>Ascomycota</taxon>
        <taxon>Pezizomycotina</taxon>
        <taxon>Eurotiomycetes</taxon>
        <taxon>Eurotiomycetidae</taxon>
        <taxon>Eurotiales</taxon>
        <taxon>Aspergillaceae</taxon>
        <taxon>Aspergillus</taxon>
        <taxon>Aspergillus subgen. Nidulantes</taxon>
    </lineage>
</organism>
<feature type="transmembrane region" description="Helical" evidence="1">
    <location>
        <begin position="23"/>
        <end position="41"/>
    </location>
</feature>
<reference evidence="2 3" key="1">
    <citation type="submission" date="2024-07" db="EMBL/GenBank/DDBJ databases">
        <title>Section-level genome sequencing and comparative genomics of Aspergillus sections Usti and Cavernicolus.</title>
        <authorList>
            <consortium name="Lawrence Berkeley National Laboratory"/>
            <person name="Nybo J.L."/>
            <person name="Vesth T.C."/>
            <person name="Theobald S."/>
            <person name="Frisvad J.C."/>
            <person name="Larsen T.O."/>
            <person name="Kjaerboelling I."/>
            <person name="Rothschild-Mancinelli K."/>
            <person name="Lyhne E.K."/>
            <person name="Kogle M.E."/>
            <person name="Barry K."/>
            <person name="Clum A."/>
            <person name="Na H."/>
            <person name="Ledsgaard L."/>
            <person name="Lin J."/>
            <person name="Lipzen A."/>
            <person name="Kuo A."/>
            <person name="Riley R."/>
            <person name="Mondo S."/>
            <person name="Labutti K."/>
            <person name="Haridas S."/>
            <person name="Pangalinan J."/>
            <person name="Salamov A.A."/>
            <person name="Simmons B.A."/>
            <person name="Magnuson J.K."/>
            <person name="Chen J."/>
            <person name="Drula E."/>
            <person name="Henrissat B."/>
            <person name="Wiebenga A."/>
            <person name="Lubbers R.J."/>
            <person name="Gomes A.C."/>
            <person name="Makela M.R."/>
            <person name="Stajich J."/>
            <person name="Grigoriev I.V."/>
            <person name="Mortensen U.H."/>
            <person name="De Vries R.P."/>
            <person name="Baker S.E."/>
            <person name="Andersen M.R."/>
        </authorList>
    </citation>
    <scope>NUCLEOTIDE SEQUENCE [LARGE SCALE GENOMIC DNA]</scope>
    <source>
        <strain evidence="2 3">CBS 588.65</strain>
    </source>
</reference>
<dbReference type="Proteomes" id="UP001610334">
    <property type="component" value="Unassembled WGS sequence"/>
</dbReference>
<proteinExistence type="predicted"/>
<keyword evidence="1" id="KW-1133">Transmembrane helix</keyword>
<comment type="caution">
    <text evidence="2">The sequence shown here is derived from an EMBL/GenBank/DDBJ whole genome shotgun (WGS) entry which is preliminary data.</text>
</comment>
<dbReference type="EMBL" id="JBFXLT010000068">
    <property type="protein sequence ID" value="KAL2810657.1"/>
    <property type="molecule type" value="Genomic_DNA"/>
</dbReference>
<protein>
    <submittedName>
        <fullName evidence="2">Uncharacterized protein</fullName>
    </submittedName>
</protein>